<evidence type="ECO:0000256" key="4">
    <source>
        <dbReference type="ARBA" id="ARBA00022989"/>
    </source>
</evidence>
<dbReference type="PANTHER" id="PTHR30250:SF11">
    <property type="entry name" value="O-ANTIGEN TRANSPORTER-RELATED"/>
    <property type="match status" value="1"/>
</dbReference>
<evidence type="ECO:0000256" key="1">
    <source>
        <dbReference type="ARBA" id="ARBA00004651"/>
    </source>
</evidence>
<dbReference type="AlphaFoldDB" id="A0A2K8Z8I5"/>
<proteinExistence type="predicted"/>
<keyword evidence="8" id="KW-1185">Reference proteome</keyword>
<feature type="transmembrane region" description="Helical" evidence="6">
    <location>
        <begin position="176"/>
        <end position="196"/>
    </location>
</feature>
<dbReference type="PANTHER" id="PTHR30250">
    <property type="entry name" value="PST FAMILY PREDICTED COLANIC ACID TRANSPORTER"/>
    <property type="match status" value="1"/>
</dbReference>
<keyword evidence="5 6" id="KW-0472">Membrane</keyword>
<keyword evidence="4 6" id="KW-1133">Transmembrane helix</keyword>
<evidence type="ECO:0000256" key="3">
    <source>
        <dbReference type="ARBA" id="ARBA00022692"/>
    </source>
</evidence>
<feature type="transmembrane region" description="Helical" evidence="6">
    <location>
        <begin position="33"/>
        <end position="54"/>
    </location>
</feature>
<dbReference type="OrthoDB" id="512217at2"/>
<feature type="transmembrane region" description="Helical" evidence="6">
    <location>
        <begin position="394"/>
        <end position="416"/>
    </location>
</feature>
<feature type="transmembrane region" description="Helical" evidence="6">
    <location>
        <begin position="297"/>
        <end position="315"/>
    </location>
</feature>
<dbReference type="GO" id="GO:0005886">
    <property type="term" value="C:plasma membrane"/>
    <property type="evidence" value="ECO:0007669"/>
    <property type="project" value="UniProtKB-SubCell"/>
</dbReference>
<gene>
    <name evidence="7" type="ORF">CWM47_32665</name>
</gene>
<feature type="transmembrane region" description="Helical" evidence="6">
    <location>
        <begin position="202"/>
        <end position="227"/>
    </location>
</feature>
<reference evidence="7 8" key="1">
    <citation type="submission" date="2017-11" db="EMBL/GenBank/DDBJ databases">
        <title>Taxonomic description and genome sequences of Spirosoma HA7 sp. nov., isolated from pollen microhabitat of Corylus avellana.</title>
        <authorList>
            <person name="Ambika Manirajan B."/>
            <person name="Suarez C."/>
            <person name="Ratering S."/>
            <person name="Geissler-Plaum R."/>
            <person name="Cardinale M."/>
            <person name="Sylvia S."/>
        </authorList>
    </citation>
    <scope>NUCLEOTIDE SEQUENCE [LARGE SCALE GENOMIC DNA]</scope>
    <source>
        <strain evidence="7 8">HA7</strain>
    </source>
</reference>
<feature type="transmembrane region" description="Helical" evidence="6">
    <location>
        <begin position="106"/>
        <end position="127"/>
    </location>
</feature>
<protein>
    <recommendedName>
        <fullName evidence="9">Polysaccharide biosynthesis protein</fullName>
    </recommendedName>
</protein>
<organism evidence="7 8">
    <name type="scientific">Spirosoma pollinicola</name>
    <dbReference type="NCBI Taxonomy" id="2057025"/>
    <lineage>
        <taxon>Bacteria</taxon>
        <taxon>Pseudomonadati</taxon>
        <taxon>Bacteroidota</taxon>
        <taxon>Cytophagia</taxon>
        <taxon>Cytophagales</taxon>
        <taxon>Cytophagaceae</taxon>
        <taxon>Spirosoma</taxon>
    </lineage>
</organism>
<feature type="transmembrane region" description="Helical" evidence="6">
    <location>
        <begin position="147"/>
        <end position="164"/>
    </location>
</feature>
<keyword evidence="2" id="KW-1003">Cell membrane</keyword>
<feature type="transmembrane region" description="Helical" evidence="6">
    <location>
        <begin position="361"/>
        <end position="382"/>
    </location>
</feature>
<feature type="transmembrane region" description="Helical" evidence="6">
    <location>
        <begin position="422"/>
        <end position="440"/>
    </location>
</feature>
<dbReference type="Pfam" id="PF01943">
    <property type="entry name" value="Polysacc_synt"/>
    <property type="match status" value="1"/>
</dbReference>
<evidence type="ECO:0000256" key="2">
    <source>
        <dbReference type="ARBA" id="ARBA00022475"/>
    </source>
</evidence>
<dbReference type="InterPro" id="IPR050833">
    <property type="entry name" value="Poly_Biosynth_Transport"/>
</dbReference>
<dbReference type="RefSeq" id="WP_100992731.1">
    <property type="nucleotide sequence ID" value="NZ_CP025096.1"/>
</dbReference>
<name>A0A2K8Z8I5_9BACT</name>
<feature type="transmembrane region" description="Helical" evidence="6">
    <location>
        <begin position="336"/>
        <end position="355"/>
    </location>
</feature>
<evidence type="ECO:0000313" key="8">
    <source>
        <dbReference type="Proteomes" id="UP000232883"/>
    </source>
</evidence>
<keyword evidence="3 6" id="KW-0812">Transmembrane</keyword>
<dbReference type="EMBL" id="CP025096">
    <property type="protein sequence ID" value="AUD06181.1"/>
    <property type="molecule type" value="Genomic_DNA"/>
</dbReference>
<evidence type="ECO:0008006" key="9">
    <source>
        <dbReference type="Google" id="ProtNLM"/>
    </source>
</evidence>
<feature type="transmembrane region" description="Helical" evidence="6">
    <location>
        <begin position="248"/>
        <end position="277"/>
    </location>
</feature>
<accession>A0A2K8Z8I5</accession>
<comment type="subcellular location">
    <subcellularLocation>
        <location evidence="1">Cell membrane</location>
        <topology evidence="1">Multi-pass membrane protein</topology>
    </subcellularLocation>
</comment>
<dbReference type="KEGG" id="spir:CWM47_32665"/>
<evidence type="ECO:0000256" key="6">
    <source>
        <dbReference type="SAM" id="Phobius"/>
    </source>
</evidence>
<dbReference type="Proteomes" id="UP000232883">
    <property type="component" value="Chromosome"/>
</dbReference>
<sequence length="461" mass="51206">MLTNLRLFLAKLSSPDGIDARSLIIYRNVFQSVFVKGFGILIGFLTIPLTLTYISVSDFGIWMTITFLTSWFSLVDVSFGNGLRNSLVSFFTTGDTQTARRYVSTLYFLSGGLALLLAITFMAVGHYVSWTALLNIRSDNPEQVNGIITYTLVGFSVQLLLKPINSILLADQKAALVGWILLLINALIIGIIYFGAPYFDKSLLLIAHIYNLVPIVILGLVSLYFFARIYANIAPGFAHIDLSLSQELFSIGGQFFVLQLVSVLVFTSGGLFISYFLGSDSVAPYSIANKYFSVITVLYGIVITPYWSAFTDAYVKQDKAWIQHTMRQLNRISAGMALLAVLMLVAANTIFKIWIGSKVTVSFDLSVSLLLYVISFMFLSNYNSFINGTGKIRILVYASLLGVILYLLLTTVLFRWAEAGPASVAIAGTIWNLALLGICMREYKMILRRMPSTIPEHQETY</sequence>
<feature type="transmembrane region" description="Helical" evidence="6">
    <location>
        <begin position="60"/>
        <end position="79"/>
    </location>
</feature>
<evidence type="ECO:0000256" key="5">
    <source>
        <dbReference type="ARBA" id="ARBA00023136"/>
    </source>
</evidence>
<evidence type="ECO:0000313" key="7">
    <source>
        <dbReference type="EMBL" id="AUD06181.1"/>
    </source>
</evidence>
<dbReference type="InterPro" id="IPR002797">
    <property type="entry name" value="Polysacc_synth"/>
</dbReference>